<sequence length="1053" mass="112021">MRERRVYPRAATLLGRAECADGSDEVGCAPACARARAPLPHAAAMCAASLQVSLYTPDLVPLSTFSLWLQMNGGATGRWTARTGLTRSRAKRRRRRRAARGWRAAAGVRAGGLALRRPPRLRRWEDEARCDRYACPPPMFRCGNNSCVPPSLLCDGFRDCDDGSDENEHACSRRSPESLCEQDEQMCGDGRCVPSGAACDTGEEGPCPWHLCSQLCIPKHAHNHTCKCIEGYKHRQLPDNTWTCEAVGEKAQVVVAINGSLRAWELTKRERDARVLYENHEEDSAEITSVAVGWVNSSWMVWWADSEGRLRALDATPALRPDADAGLLPPLAKLLIQDPGIIRGVAFDWVSQRLYLTSVTRGGADGPGGSHESVGAVAVCAPDGRRRVTLARRPGSEPDDILVHNNTRQIFWSDRGASPGIMVSGLDGAGARWLVQRRVRRVTALALSTDRLYFVDAYYDVLESVRLDGSARVVLATFARRPFKAPSVPHLVVGTDTASNSSYTPYSIPTSACARLAAWEDWVWCAGRRGLARLPRRRPAPPAAPRALRPVSALAVVHVQLFPIVADPCASGPCHASALCVRSATAAFACLCPDGLTTTNLTAPPSERECILTPAGTPRPVACPLECGPGTCQVSGGGGGAPWCACGALYGGDRCQHYRCGQHCHYRGRCLVAGDDLKCVCFAGYTGDRCELEASNAACASWRCDNGGTCHSARGLPRCTCAPGYTGIHCSQCEGDAYGLCGPGSVCELTPAGATCRPDVCQGLCLNQGTCQVSSQGSVSCACPPQFTGDRCQRPACVDADCATHTHDTRVVDENDVAGRFSDNDGRIGGDDHDYKPHKRPLSGVCVRGGCSHGGRCVATAAGARCACAGPYGGPLCAHYVGHGHACVAANCRPPAVCVWRPIDDSNSEGTAYCACLEGASCTPPRDEEAAGGAGAGPGAGAERRARGPAPAPRCSYCCAWLPRCTCCVGAGSEGAFVHARLSDNVEISNPMYLADDEPPRRDLLPPQRENGANHFANPVYESMYAPAANPAEEQNLLAEASDSSPAERAALL</sequence>
<protein>
    <submittedName>
        <fullName evidence="1">Uncharacterized protein</fullName>
    </submittedName>
</protein>
<proteinExistence type="predicted"/>
<dbReference type="Proteomes" id="UP001064048">
    <property type="component" value="Chromosome 24"/>
</dbReference>
<reference evidence="1 2" key="1">
    <citation type="journal article" date="2022" name="Genome Biol. Evol.">
        <title>The Spruce Budworm Genome: Reconstructing the Evolutionary History of Antifreeze Proteins.</title>
        <authorList>
            <person name="Beliveau C."/>
            <person name="Gagne P."/>
            <person name="Picq S."/>
            <person name="Vernygora O."/>
            <person name="Keeling C.I."/>
            <person name="Pinkney K."/>
            <person name="Doucet D."/>
            <person name="Wen F."/>
            <person name="Johnston J.S."/>
            <person name="Maaroufi H."/>
            <person name="Boyle B."/>
            <person name="Laroche J."/>
            <person name="Dewar K."/>
            <person name="Juretic N."/>
            <person name="Blackburn G."/>
            <person name="Nisole A."/>
            <person name="Brunet B."/>
            <person name="Brandao M."/>
            <person name="Lumley L."/>
            <person name="Duan J."/>
            <person name="Quan G."/>
            <person name="Lucarotti C.J."/>
            <person name="Roe A.D."/>
            <person name="Sperling F.A.H."/>
            <person name="Levesque R.C."/>
            <person name="Cusson M."/>
        </authorList>
    </citation>
    <scope>NUCLEOTIDE SEQUENCE [LARGE SCALE GENOMIC DNA]</scope>
    <source>
        <strain evidence="1">Glfc:IPQL:Cfum</strain>
    </source>
</reference>
<comment type="caution">
    <text evidence="1">The sequence shown here is derived from an EMBL/GenBank/DDBJ whole genome shotgun (WGS) entry which is preliminary data.</text>
</comment>
<accession>A0ACC0K7Z2</accession>
<dbReference type="EMBL" id="CM046124">
    <property type="protein sequence ID" value="KAI8432504.1"/>
    <property type="molecule type" value="Genomic_DNA"/>
</dbReference>
<gene>
    <name evidence="1" type="ORF">MSG28_013505</name>
</gene>
<evidence type="ECO:0000313" key="1">
    <source>
        <dbReference type="EMBL" id="KAI8432504.1"/>
    </source>
</evidence>
<organism evidence="1 2">
    <name type="scientific">Choristoneura fumiferana</name>
    <name type="common">Spruce budworm moth</name>
    <name type="synonym">Archips fumiferana</name>
    <dbReference type="NCBI Taxonomy" id="7141"/>
    <lineage>
        <taxon>Eukaryota</taxon>
        <taxon>Metazoa</taxon>
        <taxon>Ecdysozoa</taxon>
        <taxon>Arthropoda</taxon>
        <taxon>Hexapoda</taxon>
        <taxon>Insecta</taxon>
        <taxon>Pterygota</taxon>
        <taxon>Neoptera</taxon>
        <taxon>Endopterygota</taxon>
        <taxon>Lepidoptera</taxon>
        <taxon>Glossata</taxon>
        <taxon>Ditrysia</taxon>
        <taxon>Tortricoidea</taxon>
        <taxon>Tortricidae</taxon>
        <taxon>Tortricinae</taxon>
        <taxon>Choristoneura</taxon>
    </lineage>
</organism>
<keyword evidence="2" id="KW-1185">Reference proteome</keyword>
<name>A0ACC0K7Z2_CHOFU</name>
<evidence type="ECO:0000313" key="2">
    <source>
        <dbReference type="Proteomes" id="UP001064048"/>
    </source>
</evidence>